<keyword evidence="6" id="KW-1185">Reference proteome</keyword>
<proteinExistence type="predicted"/>
<dbReference type="AlphaFoldDB" id="A0A1I1BUQ6"/>
<accession>A0A1I1BUQ6</accession>
<reference evidence="6" key="1">
    <citation type="submission" date="2016-10" db="EMBL/GenBank/DDBJ databases">
        <authorList>
            <person name="Varghese N."/>
            <person name="Submissions S."/>
        </authorList>
    </citation>
    <scope>NUCLEOTIDE SEQUENCE [LARGE SCALE GENOMIC DNA]</scope>
    <source>
        <strain evidence="6">CGMCC 4.3568</strain>
    </source>
</reference>
<dbReference type="InterPro" id="IPR000524">
    <property type="entry name" value="Tscrpt_reg_HTH_GntR"/>
</dbReference>
<dbReference type="SUPFAM" id="SSF48008">
    <property type="entry name" value="GntR ligand-binding domain-like"/>
    <property type="match status" value="1"/>
</dbReference>
<name>A0A1I1BUQ6_9PSEU</name>
<dbReference type="GO" id="GO:0003677">
    <property type="term" value="F:DNA binding"/>
    <property type="evidence" value="ECO:0007669"/>
    <property type="project" value="UniProtKB-KW"/>
</dbReference>
<evidence type="ECO:0000313" key="6">
    <source>
        <dbReference type="Proteomes" id="UP000243799"/>
    </source>
</evidence>
<dbReference type="PANTHER" id="PTHR43537">
    <property type="entry name" value="TRANSCRIPTIONAL REGULATOR, GNTR FAMILY"/>
    <property type="match status" value="1"/>
</dbReference>
<dbReference type="PANTHER" id="PTHR43537:SF45">
    <property type="entry name" value="GNTR FAMILY REGULATORY PROTEIN"/>
    <property type="match status" value="1"/>
</dbReference>
<protein>
    <submittedName>
        <fullName evidence="5">Transcriptional regulator, GntR family</fullName>
    </submittedName>
</protein>
<dbReference type="Pfam" id="PF07729">
    <property type="entry name" value="FCD"/>
    <property type="match status" value="1"/>
</dbReference>
<dbReference type="InterPro" id="IPR036390">
    <property type="entry name" value="WH_DNA-bd_sf"/>
</dbReference>
<dbReference type="InterPro" id="IPR036388">
    <property type="entry name" value="WH-like_DNA-bd_sf"/>
</dbReference>
<dbReference type="SUPFAM" id="SSF46785">
    <property type="entry name" value="Winged helix' DNA-binding domain"/>
    <property type="match status" value="1"/>
</dbReference>
<dbReference type="CDD" id="cd07377">
    <property type="entry name" value="WHTH_GntR"/>
    <property type="match status" value="1"/>
</dbReference>
<evidence type="ECO:0000256" key="2">
    <source>
        <dbReference type="ARBA" id="ARBA00023125"/>
    </source>
</evidence>
<dbReference type="GO" id="GO:0003700">
    <property type="term" value="F:DNA-binding transcription factor activity"/>
    <property type="evidence" value="ECO:0007669"/>
    <property type="project" value="InterPro"/>
</dbReference>
<feature type="domain" description="HTH gntR-type" evidence="4">
    <location>
        <begin position="7"/>
        <end position="74"/>
    </location>
</feature>
<gene>
    <name evidence="5" type="ORF">SAMN05216266_11765</name>
</gene>
<keyword evidence="3" id="KW-0804">Transcription</keyword>
<dbReference type="Gene3D" id="1.20.120.530">
    <property type="entry name" value="GntR ligand-binding domain-like"/>
    <property type="match status" value="1"/>
</dbReference>
<evidence type="ECO:0000256" key="3">
    <source>
        <dbReference type="ARBA" id="ARBA00023163"/>
    </source>
</evidence>
<sequence>MPMIAAVTKTDQIYQALLTQLLEGRHQFGELLSTYDLATEFGVSRRPVMDAMMRLAAAGFISIIPQVGCQVTVPDERKVRDHFAVAGILEGAGARLAALTATGAQLAEIHDMLVRGIGPAKRNEALAFAAANRDFHSAILAASGNQRLTDLAMDSWDLNDFYLQKNRLSTDLTRAQTEHTEIAEAIKRRDADRAGRLMEEHLSRFWKFMEV</sequence>
<dbReference type="InterPro" id="IPR011711">
    <property type="entry name" value="GntR_C"/>
</dbReference>
<dbReference type="OrthoDB" id="3186208at2"/>
<dbReference type="EMBL" id="FOKG01000017">
    <property type="protein sequence ID" value="SFB53562.1"/>
    <property type="molecule type" value="Genomic_DNA"/>
</dbReference>
<dbReference type="PROSITE" id="PS50949">
    <property type="entry name" value="HTH_GNTR"/>
    <property type="match status" value="1"/>
</dbReference>
<organism evidence="5 6">
    <name type="scientific">Amycolatopsis marina</name>
    <dbReference type="NCBI Taxonomy" id="490629"/>
    <lineage>
        <taxon>Bacteria</taxon>
        <taxon>Bacillati</taxon>
        <taxon>Actinomycetota</taxon>
        <taxon>Actinomycetes</taxon>
        <taxon>Pseudonocardiales</taxon>
        <taxon>Pseudonocardiaceae</taxon>
        <taxon>Amycolatopsis</taxon>
    </lineage>
</organism>
<evidence type="ECO:0000313" key="5">
    <source>
        <dbReference type="EMBL" id="SFB53562.1"/>
    </source>
</evidence>
<evidence type="ECO:0000256" key="1">
    <source>
        <dbReference type="ARBA" id="ARBA00023015"/>
    </source>
</evidence>
<dbReference type="Pfam" id="PF00392">
    <property type="entry name" value="GntR"/>
    <property type="match status" value="1"/>
</dbReference>
<dbReference type="STRING" id="490629.SAMN05216266_11765"/>
<dbReference type="SMART" id="SM00895">
    <property type="entry name" value="FCD"/>
    <property type="match status" value="1"/>
</dbReference>
<keyword evidence="2" id="KW-0238">DNA-binding</keyword>
<dbReference type="Gene3D" id="1.10.10.10">
    <property type="entry name" value="Winged helix-like DNA-binding domain superfamily/Winged helix DNA-binding domain"/>
    <property type="match status" value="1"/>
</dbReference>
<evidence type="ECO:0000259" key="4">
    <source>
        <dbReference type="PROSITE" id="PS50949"/>
    </source>
</evidence>
<dbReference type="Proteomes" id="UP000243799">
    <property type="component" value="Unassembled WGS sequence"/>
</dbReference>
<dbReference type="InterPro" id="IPR008920">
    <property type="entry name" value="TF_FadR/GntR_C"/>
</dbReference>
<dbReference type="SMART" id="SM00345">
    <property type="entry name" value="HTH_GNTR"/>
    <property type="match status" value="1"/>
</dbReference>
<keyword evidence="1" id="KW-0805">Transcription regulation</keyword>